<dbReference type="PANTHER" id="PTHR10782:SF4">
    <property type="entry name" value="TONALLI, ISOFORM E"/>
    <property type="match status" value="1"/>
</dbReference>
<dbReference type="PROSITE" id="PS51466">
    <property type="entry name" value="PINIT"/>
    <property type="match status" value="1"/>
</dbReference>
<feature type="compositionally biased region" description="Polar residues" evidence="9">
    <location>
        <begin position="577"/>
        <end position="592"/>
    </location>
</feature>
<dbReference type="Proteomes" id="UP000696485">
    <property type="component" value="Unassembled WGS sequence"/>
</dbReference>
<feature type="compositionally biased region" description="Low complexity" evidence="9">
    <location>
        <begin position="452"/>
        <end position="461"/>
    </location>
</feature>
<evidence type="ECO:0000259" key="10">
    <source>
        <dbReference type="PROSITE" id="PS51044"/>
    </source>
</evidence>
<gene>
    <name evidence="12" type="primary">SIZ1</name>
    <name evidence="12" type="ORF">BG006_001269</name>
</gene>
<dbReference type="InterPro" id="IPR004181">
    <property type="entry name" value="Znf_MIZ"/>
</dbReference>
<keyword evidence="7" id="KW-0862">Zinc</keyword>
<evidence type="ECO:0000256" key="9">
    <source>
        <dbReference type="SAM" id="MobiDB-lite"/>
    </source>
</evidence>
<feature type="region of interest" description="Disordered" evidence="9">
    <location>
        <begin position="511"/>
        <end position="760"/>
    </location>
</feature>
<keyword evidence="13" id="KW-1185">Reference proteome</keyword>
<evidence type="ECO:0000256" key="6">
    <source>
        <dbReference type="ARBA" id="ARBA00022786"/>
    </source>
</evidence>
<dbReference type="AlphaFoldDB" id="A0A9P5SAG4"/>
<evidence type="ECO:0000259" key="11">
    <source>
        <dbReference type="PROSITE" id="PS51466"/>
    </source>
</evidence>
<dbReference type="Pfam" id="PF02891">
    <property type="entry name" value="zf-MIZ"/>
    <property type="match status" value="1"/>
</dbReference>
<evidence type="ECO:0000256" key="1">
    <source>
        <dbReference type="ARBA" id="ARBA00004718"/>
    </source>
</evidence>
<keyword evidence="12" id="KW-0436">Ligase</keyword>
<reference evidence="12" key="1">
    <citation type="journal article" date="2020" name="Fungal Divers.">
        <title>Resolving the Mortierellaceae phylogeny through synthesis of multi-gene phylogenetics and phylogenomics.</title>
        <authorList>
            <person name="Vandepol N."/>
            <person name="Liber J."/>
            <person name="Desiro A."/>
            <person name="Na H."/>
            <person name="Kennedy M."/>
            <person name="Barry K."/>
            <person name="Grigoriev I.V."/>
            <person name="Miller A.N."/>
            <person name="O'Donnell K."/>
            <person name="Stajich J.E."/>
            <person name="Bonito G."/>
        </authorList>
    </citation>
    <scope>NUCLEOTIDE SEQUENCE</scope>
    <source>
        <strain evidence="12">NVP1</strain>
    </source>
</reference>
<feature type="compositionally biased region" description="Polar residues" evidence="9">
    <location>
        <begin position="529"/>
        <end position="540"/>
    </location>
</feature>
<evidence type="ECO:0000313" key="12">
    <source>
        <dbReference type="EMBL" id="KAF9323656.1"/>
    </source>
</evidence>
<feature type="compositionally biased region" description="Polar residues" evidence="9">
    <location>
        <begin position="646"/>
        <end position="656"/>
    </location>
</feature>
<accession>A0A9P5SAG4</accession>
<keyword evidence="3" id="KW-0808">Transferase</keyword>
<evidence type="ECO:0000256" key="3">
    <source>
        <dbReference type="ARBA" id="ARBA00022679"/>
    </source>
</evidence>
<proteinExistence type="inferred from homology"/>
<feature type="region of interest" description="Disordered" evidence="9">
    <location>
        <begin position="387"/>
        <end position="410"/>
    </location>
</feature>
<keyword evidence="4" id="KW-0479">Metal-binding</keyword>
<dbReference type="GO" id="GO:0016874">
    <property type="term" value="F:ligase activity"/>
    <property type="evidence" value="ECO:0007669"/>
    <property type="project" value="UniProtKB-KW"/>
</dbReference>
<dbReference type="GO" id="GO:0016925">
    <property type="term" value="P:protein sumoylation"/>
    <property type="evidence" value="ECO:0007669"/>
    <property type="project" value="TreeGrafter"/>
</dbReference>
<dbReference type="PROSITE" id="PS51044">
    <property type="entry name" value="ZF_SP_RING"/>
    <property type="match status" value="1"/>
</dbReference>
<dbReference type="InterPro" id="IPR023321">
    <property type="entry name" value="PINIT"/>
</dbReference>
<feature type="region of interest" description="Disordered" evidence="9">
    <location>
        <begin position="449"/>
        <end position="480"/>
    </location>
</feature>
<dbReference type="Pfam" id="PF14324">
    <property type="entry name" value="PINIT"/>
    <property type="match status" value="1"/>
</dbReference>
<keyword evidence="6" id="KW-0833">Ubl conjugation pathway</keyword>
<protein>
    <submittedName>
        <fullName evidence="12">SUMO ligase siz1</fullName>
    </submittedName>
</protein>
<comment type="caution">
    <text evidence="12">The sequence shown here is derived from an EMBL/GenBank/DDBJ whole genome shotgun (WGS) entry which is preliminary data.</text>
</comment>
<comment type="pathway">
    <text evidence="1">Protein modification; protein sumoylation.</text>
</comment>
<feature type="compositionally biased region" description="Basic residues" evidence="9">
    <location>
        <begin position="672"/>
        <end position="681"/>
    </location>
</feature>
<feature type="domain" description="PINIT" evidence="11">
    <location>
        <begin position="1"/>
        <end position="100"/>
    </location>
</feature>
<dbReference type="GO" id="GO:0000785">
    <property type="term" value="C:chromatin"/>
    <property type="evidence" value="ECO:0007669"/>
    <property type="project" value="TreeGrafter"/>
</dbReference>
<dbReference type="Gene3D" id="3.30.40.10">
    <property type="entry name" value="Zinc/RING finger domain, C3HC4 (zinc finger)"/>
    <property type="match status" value="1"/>
</dbReference>
<dbReference type="GO" id="GO:0061665">
    <property type="term" value="F:SUMO ligase activity"/>
    <property type="evidence" value="ECO:0007669"/>
    <property type="project" value="TreeGrafter"/>
</dbReference>
<evidence type="ECO:0000256" key="5">
    <source>
        <dbReference type="ARBA" id="ARBA00022771"/>
    </source>
</evidence>
<dbReference type="InterPro" id="IPR013083">
    <property type="entry name" value="Znf_RING/FYVE/PHD"/>
</dbReference>
<keyword evidence="5 8" id="KW-0863">Zinc-finger</keyword>
<dbReference type="PANTHER" id="PTHR10782">
    <property type="entry name" value="ZINC FINGER MIZ DOMAIN-CONTAINING PROTEIN"/>
    <property type="match status" value="1"/>
</dbReference>
<dbReference type="Gene3D" id="2.60.120.780">
    <property type="entry name" value="PINIT domain"/>
    <property type="match status" value="1"/>
</dbReference>
<feature type="compositionally biased region" description="Polar residues" evidence="9">
    <location>
        <begin position="724"/>
        <end position="734"/>
    </location>
</feature>
<evidence type="ECO:0000256" key="8">
    <source>
        <dbReference type="PROSITE-ProRule" id="PRU00452"/>
    </source>
</evidence>
<feature type="domain" description="SP-RING-type" evidence="10">
    <location>
        <begin position="129"/>
        <end position="225"/>
    </location>
</feature>
<evidence type="ECO:0000256" key="2">
    <source>
        <dbReference type="ARBA" id="ARBA00005383"/>
    </source>
</evidence>
<comment type="similarity">
    <text evidence="2">Belongs to the PIAS family.</text>
</comment>
<organism evidence="12 13">
    <name type="scientific">Podila minutissima</name>
    <dbReference type="NCBI Taxonomy" id="64525"/>
    <lineage>
        <taxon>Eukaryota</taxon>
        <taxon>Fungi</taxon>
        <taxon>Fungi incertae sedis</taxon>
        <taxon>Mucoromycota</taxon>
        <taxon>Mortierellomycotina</taxon>
        <taxon>Mortierellomycetes</taxon>
        <taxon>Mortierellales</taxon>
        <taxon>Mortierellaceae</taxon>
        <taxon>Podila</taxon>
    </lineage>
</organism>
<evidence type="ECO:0000313" key="13">
    <source>
        <dbReference type="Proteomes" id="UP000696485"/>
    </source>
</evidence>
<name>A0A9P5SAG4_9FUNG</name>
<evidence type="ECO:0000256" key="7">
    <source>
        <dbReference type="ARBA" id="ARBA00022833"/>
    </source>
</evidence>
<feature type="compositionally biased region" description="Polar residues" evidence="9">
    <location>
        <begin position="686"/>
        <end position="695"/>
    </location>
</feature>
<evidence type="ECO:0000256" key="4">
    <source>
        <dbReference type="ARBA" id="ARBA00022723"/>
    </source>
</evidence>
<dbReference type="InterPro" id="IPR038654">
    <property type="entry name" value="PINIT_sf"/>
</dbReference>
<dbReference type="GO" id="GO:0008270">
    <property type="term" value="F:zinc ion binding"/>
    <property type="evidence" value="ECO:0007669"/>
    <property type="project" value="UniProtKB-KW"/>
</dbReference>
<sequence length="760" mass="84023">MLSMQMKKDSELQLMVFCGWADSPPQQPILMEFPSVCEIKINGRVLEANLRGMKNKPGTVSPANITRLCRMENADYNKVEFIYANSTKRYYASTHVVKKISVQSIIAEIERGKFLSKEKMLQMIEDRNKDDDIMATSSTLSLKCPVRIQRELNDIICPNLGFQRINIPCRSSYCHHLQCFDGITFFELNEQTPTWTCPVCSRVMHSWEEIVVDGYFKDILNSTPKSLESVTVQADGTWEIPASIADQAEVDNSPKKKVVDPASVFLLDDDSENEEEETILAPPTPVRPIKPAVEVIDLISDSEDEEDDFVPALSDTNGDSVMQEAANSLQNMAHSNSAPHSVKTEIVDKATPTGTEGPPPEIYSVATSAHASPTASSVDSPIISTRMTHTEAGPGHSPAPRPDPVGWDSGNADMFMSALLNPRRKRQFEDTVDNEALATNDARQRIARLDIRSSASSDRSSVPSPDFIRRSTSSPTPAPIQDLYYQQSEGEDRHRPSRELFLNAGYFVENGYPGGGQTTNPYRRDSHRQNSLGSSRSVTKSPPIHHIYNNTMTLQPPDYYSVVSRPPSAGPLPMQGRSGSSVVASRNVSGASSGPHYSGSTGWASPDGHTDRPYKWPSESSSGGYGGSHMNHHPSPRRVSHDEIRSSTSSPGPSRNPQHTLHHPTYPPHPTHTAHQHHQRNHSNDEFSLSRQGSTAAPHHSHSTNITEGPLSRPHQHHQPSSSNVYSNGETPSPSEHPYPRPHQTDDTNYFQGMRGARAR</sequence>
<dbReference type="EMBL" id="JAAAUY010001240">
    <property type="protein sequence ID" value="KAF9323656.1"/>
    <property type="molecule type" value="Genomic_DNA"/>
</dbReference>